<name>A0ABR4CQU3_9HELO</name>
<dbReference type="Proteomes" id="UP001595075">
    <property type="component" value="Unassembled WGS sequence"/>
</dbReference>
<feature type="non-terminal residue" evidence="1">
    <location>
        <position position="100"/>
    </location>
</feature>
<evidence type="ECO:0000313" key="1">
    <source>
        <dbReference type="EMBL" id="KAL2072315.1"/>
    </source>
</evidence>
<accession>A0ABR4CQU3</accession>
<protein>
    <submittedName>
        <fullName evidence="1">Uncharacterized protein</fullName>
    </submittedName>
</protein>
<gene>
    <name evidence="1" type="ORF">VTL71DRAFT_11658</name>
</gene>
<dbReference type="EMBL" id="JAZHXI010000004">
    <property type="protein sequence ID" value="KAL2072315.1"/>
    <property type="molecule type" value="Genomic_DNA"/>
</dbReference>
<evidence type="ECO:0000313" key="2">
    <source>
        <dbReference type="Proteomes" id="UP001595075"/>
    </source>
</evidence>
<sequence length="100" mass="11855">MQIGMTVKYLPRERLLTLLFKDINYGTVPPRHIPYINRNNYSNITYLHYFINVSAYEQFVLAGKIQELCIEAEGGSRWQICGQNLEYKYTFKGKVYETNY</sequence>
<comment type="caution">
    <text evidence="1">The sequence shown here is derived from an EMBL/GenBank/DDBJ whole genome shotgun (WGS) entry which is preliminary data.</text>
</comment>
<organism evidence="1 2">
    <name type="scientific">Oculimacula yallundae</name>
    <dbReference type="NCBI Taxonomy" id="86028"/>
    <lineage>
        <taxon>Eukaryota</taxon>
        <taxon>Fungi</taxon>
        <taxon>Dikarya</taxon>
        <taxon>Ascomycota</taxon>
        <taxon>Pezizomycotina</taxon>
        <taxon>Leotiomycetes</taxon>
        <taxon>Helotiales</taxon>
        <taxon>Ploettnerulaceae</taxon>
        <taxon>Oculimacula</taxon>
    </lineage>
</organism>
<keyword evidence="2" id="KW-1185">Reference proteome</keyword>
<reference evidence="1 2" key="1">
    <citation type="journal article" date="2024" name="Commun. Biol.">
        <title>Comparative genomic analysis of thermophilic fungi reveals convergent evolutionary adaptations and gene losses.</title>
        <authorList>
            <person name="Steindorff A.S."/>
            <person name="Aguilar-Pontes M.V."/>
            <person name="Robinson A.J."/>
            <person name="Andreopoulos B."/>
            <person name="LaButti K."/>
            <person name="Kuo A."/>
            <person name="Mondo S."/>
            <person name="Riley R."/>
            <person name="Otillar R."/>
            <person name="Haridas S."/>
            <person name="Lipzen A."/>
            <person name="Grimwood J."/>
            <person name="Schmutz J."/>
            <person name="Clum A."/>
            <person name="Reid I.D."/>
            <person name="Moisan M.C."/>
            <person name="Butler G."/>
            <person name="Nguyen T.T.M."/>
            <person name="Dewar K."/>
            <person name="Conant G."/>
            <person name="Drula E."/>
            <person name="Henrissat B."/>
            <person name="Hansel C."/>
            <person name="Singer S."/>
            <person name="Hutchinson M.I."/>
            <person name="de Vries R.P."/>
            <person name="Natvig D.O."/>
            <person name="Powell A.J."/>
            <person name="Tsang A."/>
            <person name="Grigoriev I.V."/>
        </authorList>
    </citation>
    <scope>NUCLEOTIDE SEQUENCE [LARGE SCALE GENOMIC DNA]</scope>
    <source>
        <strain evidence="1 2">CBS 494.80</strain>
    </source>
</reference>
<proteinExistence type="predicted"/>